<evidence type="ECO:0008006" key="3">
    <source>
        <dbReference type="Google" id="ProtNLM"/>
    </source>
</evidence>
<reference evidence="1 2" key="1">
    <citation type="submission" date="2016-07" db="EMBL/GenBank/DDBJ databases">
        <title>Draft genome of the white-rot fungus Obba rivulosa 3A-2.</title>
        <authorList>
            <consortium name="DOE Joint Genome Institute"/>
            <person name="Miettinen O."/>
            <person name="Riley R."/>
            <person name="Acob R."/>
            <person name="Barry K."/>
            <person name="Cullen D."/>
            <person name="De Vries R."/>
            <person name="Hainaut M."/>
            <person name="Hatakka A."/>
            <person name="Henrissat B."/>
            <person name="Hilden K."/>
            <person name="Kuo R."/>
            <person name="Labutti K."/>
            <person name="Lipzen A."/>
            <person name="Makela M.R."/>
            <person name="Sandor L."/>
            <person name="Spatafora J.W."/>
            <person name="Grigoriev I.V."/>
            <person name="Hibbett D.S."/>
        </authorList>
    </citation>
    <scope>NUCLEOTIDE SEQUENCE [LARGE SCALE GENOMIC DNA]</scope>
    <source>
        <strain evidence="1 2">3A-2</strain>
    </source>
</reference>
<organism evidence="1 2">
    <name type="scientific">Obba rivulosa</name>
    <dbReference type="NCBI Taxonomy" id="1052685"/>
    <lineage>
        <taxon>Eukaryota</taxon>
        <taxon>Fungi</taxon>
        <taxon>Dikarya</taxon>
        <taxon>Basidiomycota</taxon>
        <taxon>Agaricomycotina</taxon>
        <taxon>Agaricomycetes</taxon>
        <taxon>Polyporales</taxon>
        <taxon>Gelatoporiaceae</taxon>
        <taxon>Obba</taxon>
    </lineage>
</organism>
<gene>
    <name evidence="1" type="ORF">OBBRIDRAFT_825136</name>
</gene>
<proteinExistence type="predicted"/>
<dbReference type="SUPFAM" id="SSF52047">
    <property type="entry name" value="RNI-like"/>
    <property type="match status" value="1"/>
</dbReference>
<dbReference type="OrthoDB" id="3041441at2759"/>
<name>A0A8E2B101_9APHY</name>
<keyword evidence="2" id="KW-1185">Reference proteome</keyword>
<dbReference type="EMBL" id="KV722380">
    <property type="protein sequence ID" value="OCH91727.1"/>
    <property type="molecule type" value="Genomic_DNA"/>
</dbReference>
<sequence length="558" mass="63467">MHKALFVSEILCQIFEQLEPGPSLDDLCDGLDRLGSSLLDLVPSLRLRYDAQRKLRQRTLSSCARVCQTFSPLALDILWQTQDSFSPLLAVLRRQCAESPVPGALEQVLPGCEPQHPSRAYQYARRVRNITMKTYEWNGLRDDEIIAFIAQMHGAPLFPRLEYLWWDADSQKMLRHPVSHLCCPLRSLRIEVFGPSSSSPASVARAEKMFTQLSPIVSELKALWIQSPDPQGPNIWFTSLPTMFKQCPGLSLFKTRRFYVSMQEVIPLAAFQRLTDLDIVLNDRGQTAPVPKGFPNLRRLKVGGHWSMVKPLLESISSPGLEALDLYSTTYSVEETSVVLSAWTSRFAKSLRSVTLSLDLRLDESVMRCCSFSTLLSDLLVLSDLEDFAIELGNSTLWTISEEDVNELLRAWPRLWSFLISVETSGPLRASVLEGVAQHGRNLRRLYLPMLDMASLQKSAPRTLRQDRLRHIAFPIFRTSRKYIPSFARFARSIFPNLDPNGDMEYDWRSLVNPGGDWGGPPFNTWEVTARFHGFRKSQRKTRAVVDIPDLAEFTIFD</sequence>
<protein>
    <recommendedName>
        <fullName evidence="3">F-box domain-containing protein</fullName>
    </recommendedName>
</protein>
<evidence type="ECO:0000313" key="2">
    <source>
        <dbReference type="Proteomes" id="UP000250043"/>
    </source>
</evidence>
<evidence type="ECO:0000313" key="1">
    <source>
        <dbReference type="EMBL" id="OCH91727.1"/>
    </source>
</evidence>
<dbReference type="Proteomes" id="UP000250043">
    <property type="component" value="Unassembled WGS sequence"/>
</dbReference>
<dbReference type="Gene3D" id="3.80.10.10">
    <property type="entry name" value="Ribonuclease Inhibitor"/>
    <property type="match status" value="1"/>
</dbReference>
<dbReference type="AlphaFoldDB" id="A0A8E2B101"/>
<accession>A0A8E2B101</accession>
<dbReference type="InterPro" id="IPR032675">
    <property type="entry name" value="LRR_dom_sf"/>
</dbReference>